<dbReference type="Proteomes" id="UP000054321">
    <property type="component" value="Unassembled WGS sequence"/>
</dbReference>
<dbReference type="Pfam" id="PF04082">
    <property type="entry name" value="Fungal_trans"/>
    <property type="match status" value="1"/>
</dbReference>
<keyword evidence="5" id="KW-0539">Nucleus</keyword>
<evidence type="ECO:0000256" key="6">
    <source>
        <dbReference type="SAM" id="MobiDB-lite"/>
    </source>
</evidence>
<evidence type="ECO:0000256" key="5">
    <source>
        <dbReference type="ARBA" id="ARBA00023242"/>
    </source>
</evidence>
<dbReference type="Gene3D" id="4.10.240.10">
    <property type="entry name" value="Zn(2)-C6 fungal-type DNA-binding domain"/>
    <property type="match status" value="1"/>
</dbReference>
<dbReference type="Pfam" id="PF00172">
    <property type="entry name" value="Zn_clus"/>
    <property type="match status" value="1"/>
</dbReference>
<dbReference type="InterPro" id="IPR007219">
    <property type="entry name" value="XnlR_reg_dom"/>
</dbReference>
<feature type="region of interest" description="Disordered" evidence="6">
    <location>
        <begin position="188"/>
        <end position="293"/>
    </location>
</feature>
<evidence type="ECO:0000313" key="8">
    <source>
        <dbReference type="EMBL" id="KIN01299.1"/>
    </source>
</evidence>
<dbReference type="PANTHER" id="PTHR31668:SF26">
    <property type="entry name" value="GLUCOSE TRANSPORT TRANSCRIPTION REGULATOR RGT1-RELATED"/>
    <property type="match status" value="1"/>
</dbReference>
<dbReference type="EMBL" id="KN832876">
    <property type="protein sequence ID" value="KIN01299.1"/>
    <property type="molecule type" value="Genomic_DNA"/>
</dbReference>
<dbReference type="STRING" id="913774.A0A0C3CQI6"/>
<feature type="region of interest" description="Disordered" evidence="6">
    <location>
        <begin position="1"/>
        <end position="74"/>
    </location>
</feature>
<keyword evidence="2" id="KW-0805">Transcription regulation</keyword>
<feature type="compositionally biased region" description="Polar residues" evidence="6">
    <location>
        <begin position="19"/>
        <end position="31"/>
    </location>
</feature>
<feature type="region of interest" description="Disordered" evidence="6">
    <location>
        <begin position="673"/>
        <end position="699"/>
    </location>
</feature>
<dbReference type="SMART" id="SM00066">
    <property type="entry name" value="GAL4"/>
    <property type="match status" value="1"/>
</dbReference>
<evidence type="ECO:0000256" key="4">
    <source>
        <dbReference type="ARBA" id="ARBA00023163"/>
    </source>
</evidence>
<dbReference type="SUPFAM" id="SSF57701">
    <property type="entry name" value="Zn2/Cys6 DNA-binding domain"/>
    <property type="match status" value="1"/>
</dbReference>
<feature type="compositionally biased region" description="Polar residues" evidence="6">
    <location>
        <begin position="216"/>
        <end position="230"/>
    </location>
</feature>
<evidence type="ECO:0000256" key="2">
    <source>
        <dbReference type="ARBA" id="ARBA00023015"/>
    </source>
</evidence>
<dbReference type="PANTHER" id="PTHR31668">
    <property type="entry name" value="GLUCOSE TRANSPORT TRANSCRIPTION REGULATOR RGT1-RELATED-RELATED"/>
    <property type="match status" value="1"/>
</dbReference>
<dbReference type="PROSITE" id="PS50048">
    <property type="entry name" value="ZN2_CY6_FUNGAL_2"/>
    <property type="match status" value="1"/>
</dbReference>
<dbReference type="SMART" id="SM00906">
    <property type="entry name" value="Fungal_trans"/>
    <property type="match status" value="1"/>
</dbReference>
<dbReference type="AlphaFoldDB" id="A0A0C3CQI6"/>
<dbReference type="GO" id="GO:0003677">
    <property type="term" value="F:DNA binding"/>
    <property type="evidence" value="ECO:0007669"/>
    <property type="project" value="UniProtKB-KW"/>
</dbReference>
<sequence>MQSYPSPGAVAADSGGPFYSTSSNQQPTGLTHTDELAELQRDLAPIMHASQSGSLSDVQDPRNPGAMNHHYENENHTPTHIHARHAMDQMSGQYGSPDGSMAPRKRSKVSRACDECRRKKIRCDATGEEGKEQCSNCKRVGSRCQFSRVPMKRGPSKGYIKELADRLNTLEGAIQANEIPLQPQYLQHHESPLQRHGSAEFSPASNADMSPRKRTYSSMSGDFTSPYQQPRSREWASQEQPRHLPHPASSFGTPQSGPPAQAMFREPNYSPNGLPPNPQWRNAPEAASRPGGSFDAIHPTYPLLSHSKARLSAKLAACSPALKDAFYEALYAATQSIASPSVPAADRRGTKKASQILALQSEAAASGNTSTNMVYLQTMLLLAIEAGNRGPVSNGQATLPQSVWLGSAIGLAHSMKLYINKSPEKQSDNDTDSDDRLARRVWWSLVIMDRFHATSAGNPLQIPDYCVVLLPEDQALLGDILYQLARLSIVLGHYSTIETTDIIPKDGPIISAIAMILRGEVERCRETFPSTFFPPSNAPVIHLCYCYMRILVELKASPADPEVILGPAMRIVALLTHNTSFMSPLTHYATILAALTLIELTNFDSTKDSAEGSLRDLLENHIAPSGWDVAVRDMIVSKRNQISSAGAGSAESQHALTASQGLQRLADLATATEGDRADAAAVEGRKEGEQANPTPGGAPLIERLSGLKDLVVNGYMSGLVPK</sequence>
<feature type="compositionally biased region" description="Basic and acidic residues" evidence="6">
    <location>
        <begin position="673"/>
        <end position="689"/>
    </location>
</feature>
<dbReference type="GO" id="GO:0008270">
    <property type="term" value="F:zinc ion binding"/>
    <property type="evidence" value="ECO:0007669"/>
    <property type="project" value="InterPro"/>
</dbReference>
<dbReference type="CDD" id="cd00067">
    <property type="entry name" value="GAL4"/>
    <property type="match status" value="1"/>
</dbReference>
<keyword evidence="1" id="KW-0479">Metal-binding</keyword>
<dbReference type="InterPro" id="IPR001138">
    <property type="entry name" value="Zn2Cys6_DnaBD"/>
</dbReference>
<proteinExistence type="predicted"/>
<keyword evidence="3" id="KW-0238">DNA-binding</keyword>
<keyword evidence="4" id="KW-0804">Transcription</keyword>
<dbReference type="OrthoDB" id="5426978at2759"/>
<evidence type="ECO:0000256" key="1">
    <source>
        <dbReference type="ARBA" id="ARBA00022723"/>
    </source>
</evidence>
<reference evidence="9" key="2">
    <citation type="submission" date="2015-01" db="EMBL/GenBank/DDBJ databases">
        <title>Evolutionary Origins and Diversification of the Mycorrhizal Mutualists.</title>
        <authorList>
            <consortium name="DOE Joint Genome Institute"/>
            <consortium name="Mycorrhizal Genomics Consortium"/>
            <person name="Kohler A."/>
            <person name="Kuo A."/>
            <person name="Nagy L.G."/>
            <person name="Floudas D."/>
            <person name="Copeland A."/>
            <person name="Barry K.W."/>
            <person name="Cichocki N."/>
            <person name="Veneault-Fourrey C."/>
            <person name="LaButti K."/>
            <person name="Lindquist E.A."/>
            <person name="Lipzen A."/>
            <person name="Lundell T."/>
            <person name="Morin E."/>
            <person name="Murat C."/>
            <person name="Riley R."/>
            <person name="Ohm R."/>
            <person name="Sun H."/>
            <person name="Tunlid A."/>
            <person name="Henrissat B."/>
            <person name="Grigoriev I.V."/>
            <person name="Hibbett D.S."/>
            <person name="Martin F."/>
        </authorList>
    </citation>
    <scope>NUCLEOTIDE SEQUENCE [LARGE SCALE GENOMIC DNA]</scope>
    <source>
        <strain evidence="9">Zn</strain>
    </source>
</reference>
<keyword evidence="9" id="KW-1185">Reference proteome</keyword>
<protein>
    <recommendedName>
        <fullName evidence="7">Zn(2)-C6 fungal-type domain-containing protein</fullName>
    </recommendedName>
</protein>
<gene>
    <name evidence="8" type="ORF">OIDMADRAFT_198696</name>
</gene>
<name>A0A0C3CQI6_OIDMZ</name>
<accession>A0A0C3CQI6</accession>
<dbReference type="GO" id="GO:0006351">
    <property type="term" value="P:DNA-templated transcription"/>
    <property type="evidence" value="ECO:0007669"/>
    <property type="project" value="InterPro"/>
</dbReference>
<reference evidence="8 9" key="1">
    <citation type="submission" date="2014-04" db="EMBL/GenBank/DDBJ databases">
        <authorList>
            <consortium name="DOE Joint Genome Institute"/>
            <person name="Kuo A."/>
            <person name="Martino E."/>
            <person name="Perotto S."/>
            <person name="Kohler A."/>
            <person name="Nagy L.G."/>
            <person name="Floudas D."/>
            <person name="Copeland A."/>
            <person name="Barry K.W."/>
            <person name="Cichocki N."/>
            <person name="Veneault-Fourrey C."/>
            <person name="LaButti K."/>
            <person name="Lindquist E.A."/>
            <person name="Lipzen A."/>
            <person name="Lundell T."/>
            <person name="Morin E."/>
            <person name="Murat C."/>
            <person name="Sun H."/>
            <person name="Tunlid A."/>
            <person name="Henrissat B."/>
            <person name="Grigoriev I.V."/>
            <person name="Hibbett D.S."/>
            <person name="Martin F."/>
            <person name="Nordberg H.P."/>
            <person name="Cantor M.N."/>
            <person name="Hua S.X."/>
        </authorList>
    </citation>
    <scope>NUCLEOTIDE SEQUENCE [LARGE SCALE GENOMIC DNA]</scope>
    <source>
        <strain evidence="8 9">Zn</strain>
    </source>
</reference>
<evidence type="ECO:0000256" key="3">
    <source>
        <dbReference type="ARBA" id="ARBA00023125"/>
    </source>
</evidence>
<dbReference type="GO" id="GO:0000981">
    <property type="term" value="F:DNA-binding transcription factor activity, RNA polymerase II-specific"/>
    <property type="evidence" value="ECO:0007669"/>
    <property type="project" value="InterPro"/>
</dbReference>
<evidence type="ECO:0000259" key="7">
    <source>
        <dbReference type="PROSITE" id="PS50048"/>
    </source>
</evidence>
<dbReference type="CDD" id="cd12148">
    <property type="entry name" value="fungal_TF_MHR"/>
    <property type="match status" value="1"/>
</dbReference>
<evidence type="ECO:0000313" key="9">
    <source>
        <dbReference type="Proteomes" id="UP000054321"/>
    </source>
</evidence>
<dbReference type="InterPro" id="IPR050797">
    <property type="entry name" value="Carb_Metab_Trans_Reg"/>
</dbReference>
<feature type="domain" description="Zn(2)-C6 fungal-type" evidence="7">
    <location>
        <begin position="112"/>
        <end position="146"/>
    </location>
</feature>
<dbReference type="HOGENOM" id="CLU_005701_1_0_1"/>
<feature type="compositionally biased region" description="Basic and acidic residues" evidence="6">
    <location>
        <begin position="231"/>
        <end position="242"/>
    </location>
</feature>
<feature type="compositionally biased region" description="Basic and acidic residues" evidence="6">
    <location>
        <begin position="32"/>
        <end position="41"/>
    </location>
</feature>
<dbReference type="InterPro" id="IPR036864">
    <property type="entry name" value="Zn2-C6_fun-type_DNA-bd_sf"/>
</dbReference>
<dbReference type="InParanoid" id="A0A0C3CQI6"/>
<organism evidence="8 9">
    <name type="scientific">Oidiodendron maius (strain Zn)</name>
    <dbReference type="NCBI Taxonomy" id="913774"/>
    <lineage>
        <taxon>Eukaryota</taxon>
        <taxon>Fungi</taxon>
        <taxon>Dikarya</taxon>
        <taxon>Ascomycota</taxon>
        <taxon>Pezizomycotina</taxon>
        <taxon>Leotiomycetes</taxon>
        <taxon>Leotiomycetes incertae sedis</taxon>
        <taxon>Myxotrichaceae</taxon>
        <taxon>Oidiodendron</taxon>
    </lineage>
</organism>
<dbReference type="PROSITE" id="PS00463">
    <property type="entry name" value="ZN2_CY6_FUNGAL_1"/>
    <property type="match status" value="1"/>
</dbReference>